<comment type="cofactor">
    <cofactor evidence="1">
        <name>FAD</name>
        <dbReference type="ChEBI" id="CHEBI:57692"/>
    </cofactor>
</comment>
<dbReference type="SUPFAM" id="SSF51905">
    <property type="entry name" value="FAD/NAD(P)-binding domain"/>
    <property type="match status" value="2"/>
</dbReference>
<dbReference type="InterPro" id="IPR050446">
    <property type="entry name" value="FAD-oxidoreductase/Apoptosis"/>
</dbReference>
<dbReference type="Pfam" id="PF07992">
    <property type="entry name" value="Pyr_redox_2"/>
    <property type="match status" value="1"/>
</dbReference>
<evidence type="ECO:0000256" key="4">
    <source>
        <dbReference type="ARBA" id="ARBA00023002"/>
    </source>
</evidence>
<accession>A0ABQ5MZY6</accession>
<sequence>MAADLGTLIIGACQSGVQVATSLREFGDTSPITLVGEEPHAPYQRPPLSKELHGGTVKTSDLAFRTPDWYQRQDISLVTGERIVHLERNHDGGVATSSNGRQFRFSRLALTTGAAVRRLPLEGSELGGVHYLRDASDAAKLAADLAVARDVVVIGGGFIGLEVAAGARASGKRVTVLEAAPRLVGRAVAEGTSEYFRAAHQRRGTQIMLNARISRLTGTGGKVTEVELAGGTRVPADVVLIGVGVVPRTELAEQLGLAVDNGILVDESGLCSDGMTIAAGDCANLPNPYVRGDGGRLRLESVPHAMEHAKIAAAALLGRREPYQMVPWFWSDQSDIKLQIAGLSAGFDQTVQRGDPDSDKFALLYYRNGRIIAADCVNSPADFMAVRNALANGLDIPSDAAAQPGTRLKELIVEAAAA</sequence>
<gene>
    <name evidence="7" type="ORF">AHIS1636_39920</name>
</gene>
<feature type="domain" description="FAD/NAD(P)-binding" evidence="5">
    <location>
        <begin position="8"/>
        <end position="309"/>
    </location>
</feature>
<dbReference type="Proteomes" id="UP001209654">
    <property type="component" value="Unassembled WGS sequence"/>
</dbReference>
<evidence type="ECO:0000256" key="1">
    <source>
        <dbReference type="ARBA" id="ARBA00001974"/>
    </source>
</evidence>
<dbReference type="Gene3D" id="3.30.390.30">
    <property type="match status" value="1"/>
</dbReference>
<dbReference type="EMBL" id="BRVS01000042">
    <property type="protein sequence ID" value="GLB69546.1"/>
    <property type="molecule type" value="Genomic_DNA"/>
</dbReference>
<reference evidence="7 8" key="1">
    <citation type="journal article" date="2023" name="Int. J. Syst. Evol. Microbiol.">
        <title>Arthrobacter mangrovi sp. nov., an actinobacterium isolated from the rhizosphere of a mangrove.</title>
        <authorList>
            <person name="Hamada M."/>
            <person name="Saitou S."/>
            <person name="Enomoto N."/>
            <person name="Nanri K."/>
            <person name="Hidaka K."/>
            <person name="Miura T."/>
            <person name="Tamura T."/>
        </authorList>
    </citation>
    <scope>NUCLEOTIDE SEQUENCE [LARGE SCALE GENOMIC DNA]</scope>
    <source>
        <strain evidence="7 8">NBRC 112813</strain>
    </source>
</reference>
<organism evidence="7 8">
    <name type="scientific">Arthrobacter mangrovi</name>
    <dbReference type="NCBI Taxonomy" id="2966350"/>
    <lineage>
        <taxon>Bacteria</taxon>
        <taxon>Bacillati</taxon>
        <taxon>Actinomycetota</taxon>
        <taxon>Actinomycetes</taxon>
        <taxon>Micrococcales</taxon>
        <taxon>Micrococcaceae</taxon>
        <taxon>Arthrobacter</taxon>
    </lineage>
</organism>
<dbReference type="InterPro" id="IPR016156">
    <property type="entry name" value="FAD/NAD-linked_Rdtase_dimer_sf"/>
</dbReference>
<dbReference type="InterPro" id="IPR023753">
    <property type="entry name" value="FAD/NAD-binding_dom"/>
</dbReference>
<dbReference type="PRINTS" id="PR00411">
    <property type="entry name" value="PNDRDTASEI"/>
</dbReference>
<keyword evidence="8" id="KW-1185">Reference proteome</keyword>
<evidence type="ECO:0000313" key="8">
    <source>
        <dbReference type="Proteomes" id="UP001209654"/>
    </source>
</evidence>
<dbReference type="Pfam" id="PF14759">
    <property type="entry name" value="Reductase_C"/>
    <property type="match status" value="1"/>
</dbReference>
<protein>
    <submittedName>
        <fullName evidence="7">Ferredoxin</fullName>
    </submittedName>
</protein>
<keyword evidence="3" id="KW-0274">FAD</keyword>
<evidence type="ECO:0000256" key="3">
    <source>
        <dbReference type="ARBA" id="ARBA00022827"/>
    </source>
</evidence>
<feature type="domain" description="Reductase C-terminal" evidence="6">
    <location>
        <begin position="328"/>
        <end position="411"/>
    </location>
</feature>
<evidence type="ECO:0000259" key="6">
    <source>
        <dbReference type="Pfam" id="PF14759"/>
    </source>
</evidence>
<evidence type="ECO:0000313" key="7">
    <source>
        <dbReference type="EMBL" id="GLB69546.1"/>
    </source>
</evidence>
<name>A0ABQ5MZY6_9MICC</name>
<dbReference type="PRINTS" id="PR00368">
    <property type="entry name" value="FADPNR"/>
</dbReference>
<dbReference type="InterPro" id="IPR036188">
    <property type="entry name" value="FAD/NAD-bd_sf"/>
</dbReference>
<comment type="caution">
    <text evidence="7">The sequence shown here is derived from an EMBL/GenBank/DDBJ whole genome shotgun (WGS) entry which is preliminary data.</text>
</comment>
<dbReference type="InterPro" id="IPR028202">
    <property type="entry name" value="Reductase_C"/>
</dbReference>
<keyword evidence="4" id="KW-0560">Oxidoreductase</keyword>
<evidence type="ECO:0000259" key="5">
    <source>
        <dbReference type="Pfam" id="PF07992"/>
    </source>
</evidence>
<evidence type="ECO:0000256" key="2">
    <source>
        <dbReference type="ARBA" id="ARBA00022630"/>
    </source>
</evidence>
<dbReference type="SUPFAM" id="SSF55424">
    <property type="entry name" value="FAD/NAD-linked reductases, dimerisation (C-terminal) domain"/>
    <property type="match status" value="1"/>
</dbReference>
<dbReference type="PANTHER" id="PTHR43557:SF2">
    <property type="entry name" value="RIESKE DOMAIN-CONTAINING PROTEIN-RELATED"/>
    <property type="match status" value="1"/>
</dbReference>
<dbReference type="Gene3D" id="3.50.50.60">
    <property type="entry name" value="FAD/NAD(P)-binding domain"/>
    <property type="match status" value="2"/>
</dbReference>
<dbReference type="PANTHER" id="PTHR43557">
    <property type="entry name" value="APOPTOSIS-INDUCING FACTOR 1"/>
    <property type="match status" value="1"/>
</dbReference>
<proteinExistence type="predicted"/>
<keyword evidence="2" id="KW-0285">Flavoprotein</keyword>